<evidence type="ECO:0000313" key="1">
    <source>
        <dbReference type="EMBL" id="MCX8997643.1"/>
    </source>
</evidence>
<reference evidence="1" key="1">
    <citation type="submission" date="2022-07" db="EMBL/GenBank/DDBJ databases">
        <title>Ectorhizobium quercum gen.nov., sp. nov.</title>
        <authorList>
            <person name="Ma T."/>
            <person name="Li Y."/>
        </authorList>
    </citation>
    <scope>NUCLEOTIDE SEQUENCE</scope>
    <source>
        <strain evidence="1">BDR2-2</strain>
    </source>
</reference>
<name>A0AAE3SVG8_9HYPH</name>
<dbReference type="Proteomes" id="UP001208771">
    <property type="component" value="Unassembled WGS sequence"/>
</dbReference>
<organism evidence="1 2">
    <name type="scientific">Ectorhizobium quercum</name>
    <dbReference type="NCBI Taxonomy" id="2965071"/>
    <lineage>
        <taxon>Bacteria</taxon>
        <taxon>Pseudomonadati</taxon>
        <taxon>Pseudomonadota</taxon>
        <taxon>Alphaproteobacteria</taxon>
        <taxon>Hyphomicrobiales</taxon>
        <taxon>Rhizobiaceae</taxon>
        <taxon>Ectorhizobium</taxon>
    </lineage>
</organism>
<sequence length="76" mass="8640">MAPFLILKLVAFLTFLVAFDALRAVARPGAYKGFTLREQLWLLWHVDHEGRQAYLKFVIATVVYFGIPLGPDGFSR</sequence>
<dbReference type="EMBL" id="JANFPI010000003">
    <property type="protein sequence ID" value="MCX8997643.1"/>
    <property type="molecule type" value="Genomic_DNA"/>
</dbReference>
<gene>
    <name evidence="1" type="ORF">NOF55_11065</name>
</gene>
<dbReference type="AlphaFoldDB" id="A0AAE3SVG8"/>
<accession>A0AAE3SVG8</accession>
<dbReference type="RefSeq" id="WP_306411424.1">
    <property type="nucleotide sequence ID" value="NZ_JANFPI010000003.1"/>
</dbReference>
<protein>
    <submittedName>
        <fullName evidence="1">Uncharacterized protein</fullName>
    </submittedName>
</protein>
<comment type="caution">
    <text evidence="1">The sequence shown here is derived from an EMBL/GenBank/DDBJ whole genome shotgun (WGS) entry which is preliminary data.</text>
</comment>
<evidence type="ECO:0000313" key="2">
    <source>
        <dbReference type="Proteomes" id="UP001208771"/>
    </source>
</evidence>
<proteinExistence type="predicted"/>
<keyword evidence="2" id="KW-1185">Reference proteome</keyword>